<sequence>MKSTLLYFMMVTVVATAVSCSPVKVYMEKNEVASTQEYHTFYVINEFYDKNAFDSPVLEENLQHSLTEGLKRIGFEPDDKHPDLIVRYNTVLTDKKKEINTMPMSPWGWGMYNPWMWGGPWGGRGGYRVEKYDLGELVVDFIDTRQDKVVMRISAVGEINKPDHKSRNLKASVNKILSEFSKKVST</sequence>
<dbReference type="Pfam" id="PF13590">
    <property type="entry name" value="DUF4136"/>
    <property type="match status" value="1"/>
</dbReference>
<dbReference type="Gene3D" id="3.30.160.670">
    <property type="match status" value="1"/>
</dbReference>
<keyword evidence="3" id="KW-1185">Reference proteome</keyword>
<name>A0ABV9T088_9BACT</name>
<comment type="caution">
    <text evidence="2">The sequence shown here is derived from an EMBL/GenBank/DDBJ whole genome shotgun (WGS) entry which is preliminary data.</text>
</comment>
<dbReference type="RefSeq" id="WP_377063744.1">
    <property type="nucleotide sequence ID" value="NZ_JBHSJJ010000004.1"/>
</dbReference>
<dbReference type="Proteomes" id="UP001595818">
    <property type="component" value="Unassembled WGS sequence"/>
</dbReference>
<dbReference type="InterPro" id="IPR025411">
    <property type="entry name" value="DUF4136"/>
</dbReference>
<evidence type="ECO:0000259" key="1">
    <source>
        <dbReference type="Pfam" id="PF13590"/>
    </source>
</evidence>
<protein>
    <submittedName>
        <fullName evidence="2">DUF4136 domain-containing protein</fullName>
    </submittedName>
</protein>
<gene>
    <name evidence="2" type="ORF">ACFPFU_09240</name>
</gene>
<evidence type="ECO:0000313" key="3">
    <source>
        <dbReference type="Proteomes" id="UP001595818"/>
    </source>
</evidence>
<dbReference type="EMBL" id="JBHSJJ010000004">
    <property type="protein sequence ID" value="MFC4871869.1"/>
    <property type="molecule type" value="Genomic_DNA"/>
</dbReference>
<proteinExistence type="predicted"/>
<evidence type="ECO:0000313" key="2">
    <source>
        <dbReference type="EMBL" id="MFC4871869.1"/>
    </source>
</evidence>
<feature type="domain" description="DUF4136" evidence="1">
    <location>
        <begin position="33"/>
        <end position="180"/>
    </location>
</feature>
<reference evidence="3" key="1">
    <citation type="journal article" date="2019" name="Int. J. Syst. Evol. Microbiol.">
        <title>The Global Catalogue of Microorganisms (GCM) 10K type strain sequencing project: providing services to taxonomists for standard genome sequencing and annotation.</title>
        <authorList>
            <consortium name="The Broad Institute Genomics Platform"/>
            <consortium name="The Broad Institute Genome Sequencing Center for Infectious Disease"/>
            <person name="Wu L."/>
            <person name="Ma J."/>
        </authorList>
    </citation>
    <scope>NUCLEOTIDE SEQUENCE [LARGE SCALE GENOMIC DNA]</scope>
    <source>
        <strain evidence="3">CGMCC 4.7466</strain>
    </source>
</reference>
<accession>A0ABV9T088</accession>
<organism evidence="2 3">
    <name type="scientific">Negadavirga shengliensis</name>
    <dbReference type="NCBI Taxonomy" id="1389218"/>
    <lineage>
        <taxon>Bacteria</taxon>
        <taxon>Pseudomonadati</taxon>
        <taxon>Bacteroidota</taxon>
        <taxon>Cytophagia</taxon>
        <taxon>Cytophagales</taxon>
        <taxon>Cyclobacteriaceae</taxon>
        <taxon>Negadavirga</taxon>
    </lineage>
</organism>
<dbReference type="PROSITE" id="PS51257">
    <property type="entry name" value="PROKAR_LIPOPROTEIN"/>
    <property type="match status" value="1"/>
</dbReference>